<keyword evidence="4" id="KW-0119">Carbohydrate metabolism</keyword>
<dbReference type="EMBL" id="CAXITT010000288">
    <property type="protein sequence ID" value="CAL1538187.1"/>
    <property type="molecule type" value="Genomic_DNA"/>
</dbReference>
<keyword evidence="9" id="KW-1185">Reference proteome</keyword>
<dbReference type="Gene3D" id="3.20.20.80">
    <property type="entry name" value="Glycosidases"/>
    <property type="match status" value="1"/>
</dbReference>
<dbReference type="InterPro" id="IPR008979">
    <property type="entry name" value="Galactose-bd-like_sf"/>
</dbReference>
<dbReference type="SUPFAM" id="SSF49785">
    <property type="entry name" value="Galactose-binding domain-like"/>
    <property type="match status" value="1"/>
</dbReference>
<dbReference type="GO" id="GO:0031176">
    <property type="term" value="F:endo-1,4-beta-xylanase activity"/>
    <property type="evidence" value="ECO:0007669"/>
    <property type="project" value="UniProtKB-ARBA"/>
</dbReference>
<evidence type="ECO:0000256" key="5">
    <source>
        <dbReference type="ARBA" id="ARBA00023326"/>
    </source>
</evidence>
<dbReference type="Pfam" id="PF18459">
    <property type="entry name" value="PCSK9_C1"/>
    <property type="match status" value="2"/>
</dbReference>
<keyword evidence="5" id="KW-0624">Polysaccharide degradation</keyword>
<keyword evidence="3" id="KW-0378">Hydrolase</keyword>
<evidence type="ECO:0000256" key="3">
    <source>
        <dbReference type="ARBA" id="ARBA00022801"/>
    </source>
</evidence>
<dbReference type="Pfam" id="PF02018">
    <property type="entry name" value="CBM_4_9"/>
    <property type="match status" value="1"/>
</dbReference>
<dbReference type="InterPro" id="IPR001000">
    <property type="entry name" value="GH10_dom"/>
</dbReference>
<sequence length="838" mass="91717">MRMKYFLAVASILVSGAHSAPELLPNPGFESGLANWVYDGFTMTADTSQHHGGTHSGKCTGRTQAWQGPAQLVHVKPGGRYAFSIYIRLVSDLPGSMYQSAAVTIDLKRKDNGADDYIRVTNRQFLTAADGWLQLGGDFVVPNREYTQVKIYVEGLAPHVDFYVDDASLTEIAADTNWKAEANSRIESLRKSNIHFNFNVASNFNVNDLRVQIDHTKHLFAFGTQAAADYFVNPDYRQFQNVVYHMFNWVTIQEYKWPYNRGTREHPDFSVAVAATDELRKHGLHVRGHCMFWAVPGNQPSYATPLTGQALKDTVDQHIKYITGITKGKLSHWDVDNELLHGHFFESKTGDQHYTYHMFQAVHAADPTPRLFLNDYNVVVSGEYTLAYLEQIKQFKAANVGLGGVGVQSHFPHYQAPDPTLIKHRLDILAQPGIPIFVTELDLAANDENTRADWYETVLRLYFSHPALEGVIFWGFWDHDVSPKGALVHGNTFTLDKAGVRYLHLIKEEWSTHLNRSLSSGTSFTARGFQGDYNLVVYYKNKPIKTQTFSVGKTDATVNVQISGDGHEIQLPVQHNPFASVAVTHSTTSAGLRNEGTATSTSTSHQLSCVTRWSGVSEVGDDKVAEVSCNANEILTGCTSYLKNNDWHRDGEQIGFSNGKATCRAINGYETKLGIQASARCCSLSGLTCTYKTAGPSGNGVDDQIVIPCGTDGYPLGCATFTYMSDSDGTMITNTSCVGQNDGLAAGVYSYAACCKGGNVKCTTIHSAPGGHPVGARSTVQCPAGQVMTGCNVYTPNAKAAGAFIETTNGVDHCVAVNGYERFGNEGGVVAYATCCHV</sequence>
<dbReference type="InterPro" id="IPR003305">
    <property type="entry name" value="CenC_carb-bd"/>
</dbReference>
<evidence type="ECO:0000256" key="4">
    <source>
        <dbReference type="ARBA" id="ARBA00023277"/>
    </source>
</evidence>
<dbReference type="Gene3D" id="2.60.120.690">
    <property type="entry name" value="Proprotein convertase subtilisin/kexin type 9"/>
    <property type="match status" value="2"/>
</dbReference>
<name>A0AAV2HX05_LYMST</name>
<comment type="similarity">
    <text evidence="1">Belongs to the glycosyl hydrolase 10 (cellulase F) family.</text>
</comment>
<feature type="signal peptide" evidence="6">
    <location>
        <begin position="1"/>
        <end position="19"/>
    </location>
</feature>
<protein>
    <recommendedName>
        <fullName evidence="7">GH10 domain-containing protein</fullName>
    </recommendedName>
</protein>
<dbReference type="SUPFAM" id="SSF51445">
    <property type="entry name" value="(Trans)glycosidases"/>
    <property type="match status" value="1"/>
</dbReference>
<evidence type="ECO:0000259" key="7">
    <source>
        <dbReference type="PROSITE" id="PS51760"/>
    </source>
</evidence>
<dbReference type="InterPro" id="IPR044846">
    <property type="entry name" value="GH10"/>
</dbReference>
<evidence type="ECO:0000313" key="8">
    <source>
        <dbReference type="EMBL" id="CAL1538187.1"/>
    </source>
</evidence>
<gene>
    <name evidence="8" type="ORF">GSLYS_00012008001</name>
</gene>
<dbReference type="GO" id="GO:0000272">
    <property type="term" value="P:polysaccharide catabolic process"/>
    <property type="evidence" value="ECO:0007669"/>
    <property type="project" value="UniProtKB-KW"/>
</dbReference>
<feature type="chain" id="PRO_5043763409" description="GH10 domain-containing protein" evidence="6">
    <location>
        <begin position="20"/>
        <end position="838"/>
    </location>
</feature>
<dbReference type="SMART" id="SM00633">
    <property type="entry name" value="Glyco_10"/>
    <property type="match status" value="1"/>
</dbReference>
<dbReference type="PANTHER" id="PTHR31490">
    <property type="entry name" value="GLYCOSYL HYDROLASE"/>
    <property type="match status" value="1"/>
</dbReference>
<evidence type="ECO:0000313" key="9">
    <source>
        <dbReference type="Proteomes" id="UP001497497"/>
    </source>
</evidence>
<keyword evidence="2" id="KW-0677">Repeat</keyword>
<keyword evidence="6" id="KW-0732">Signal</keyword>
<evidence type="ECO:0000256" key="1">
    <source>
        <dbReference type="ARBA" id="ARBA00007495"/>
    </source>
</evidence>
<reference evidence="8 9" key="1">
    <citation type="submission" date="2024-04" db="EMBL/GenBank/DDBJ databases">
        <authorList>
            <consortium name="Genoscope - CEA"/>
            <person name="William W."/>
        </authorList>
    </citation>
    <scope>NUCLEOTIDE SEQUENCE [LARGE SCALE GENOMIC DNA]</scope>
</reference>
<evidence type="ECO:0000256" key="2">
    <source>
        <dbReference type="ARBA" id="ARBA00022737"/>
    </source>
</evidence>
<comment type="caution">
    <text evidence="8">The sequence shown here is derived from an EMBL/GenBank/DDBJ whole genome shotgun (WGS) entry which is preliminary data.</text>
</comment>
<dbReference type="InterPro" id="IPR041254">
    <property type="entry name" value="PCSK9_C1"/>
</dbReference>
<dbReference type="InterPro" id="IPR017853">
    <property type="entry name" value="GH"/>
</dbReference>
<feature type="domain" description="GH10" evidence="7">
    <location>
        <begin position="226"/>
        <end position="505"/>
    </location>
</feature>
<dbReference type="Pfam" id="PF00331">
    <property type="entry name" value="Glyco_hydro_10"/>
    <property type="match status" value="1"/>
</dbReference>
<dbReference type="PANTHER" id="PTHR31490:SF1">
    <property type="entry name" value="ENDO-1,4-BETA-XYLANASE 1"/>
    <property type="match status" value="1"/>
</dbReference>
<dbReference type="PROSITE" id="PS51760">
    <property type="entry name" value="GH10_2"/>
    <property type="match status" value="1"/>
</dbReference>
<proteinExistence type="inferred from homology"/>
<dbReference type="Proteomes" id="UP001497497">
    <property type="component" value="Unassembled WGS sequence"/>
</dbReference>
<evidence type="ECO:0000256" key="6">
    <source>
        <dbReference type="SAM" id="SignalP"/>
    </source>
</evidence>
<organism evidence="8 9">
    <name type="scientific">Lymnaea stagnalis</name>
    <name type="common">Great pond snail</name>
    <name type="synonym">Helix stagnalis</name>
    <dbReference type="NCBI Taxonomy" id="6523"/>
    <lineage>
        <taxon>Eukaryota</taxon>
        <taxon>Metazoa</taxon>
        <taxon>Spiralia</taxon>
        <taxon>Lophotrochozoa</taxon>
        <taxon>Mollusca</taxon>
        <taxon>Gastropoda</taxon>
        <taxon>Heterobranchia</taxon>
        <taxon>Euthyneura</taxon>
        <taxon>Panpulmonata</taxon>
        <taxon>Hygrophila</taxon>
        <taxon>Lymnaeoidea</taxon>
        <taxon>Lymnaeidae</taxon>
        <taxon>Lymnaea</taxon>
    </lineage>
</organism>
<accession>A0AAV2HX05</accession>
<dbReference type="Gene3D" id="2.60.120.260">
    <property type="entry name" value="Galactose-binding domain-like"/>
    <property type="match status" value="1"/>
</dbReference>
<dbReference type="AlphaFoldDB" id="A0AAV2HX05"/>